<dbReference type="SUPFAM" id="SSF49899">
    <property type="entry name" value="Concanavalin A-like lectins/glucanases"/>
    <property type="match status" value="1"/>
</dbReference>
<dbReference type="Gene3D" id="1.20.1280.50">
    <property type="match status" value="1"/>
</dbReference>
<dbReference type="EMBL" id="CAJNOQ010022177">
    <property type="protein sequence ID" value="CAF1497484.1"/>
    <property type="molecule type" value="Genomic_DNA"/>
</dbReference>
<evidence type="ECO:0000313" key="2">
    <source>
        <dbReference type="EMBL" id="CAF1497484.1"/>
    </source>
</evidence>
<evidence type="ECO:0000313" key="4">
    <source>
        <dbReference type="Proteomes" id="UP000663829"/>
    </source>
</evidence>
<proteinExistence type="predicted"/>
<dbReference type="PROSITE" id="PS50181">
    <property type="entry name" value="FBOX"/>
    <property type="match status" value="1"/>
</dbReference>
<dbReference type="AlphaFoldDB" id="A0A815SU61"/>
<gene>
    <name evidence="2" type="ORF">GPM918_LOCUS36532</name>
    <name evidence="3" type="ORF">SRO942_LOCUS37271</name>
</gene>
<dbReference type="Proteomes" id="UP000681722">
    <property type="component" value="Unassembled WGS sequence"/>
</dbReference>
<protein>
    <recommendedName>
        <fullName evidence="1">F-box domain-containing protein</fullName>
    </recommendedName>
</protein>
<dbReference type="SUPFAM" id="SSF81383">
    <property type="entry name" value="F-box domain"/>
    <property type="match status" value="1"/>
</dbReference>
<sequence>MASATMECDFFSILPNEVLCLIFYHIRPFQQLLSVTSVICRRWRQIIFNEQFTNEYYKIKYRQLNLIGWWNFNNSESVGYDSSGLIGRKYTINGTPWIDQCFLGNCAVFDGHSSIQVPVMNYQQYQIEFYSISLWVNFDSIDYVGRNVFLAAWQDDLDKNWIHLACQRNYIQSQVMIFNLFRCQYDCIAHNAHIDQGTWYHIVVRVSHQKQELWINGELSGVKEMINPRGGTVIFRSPNEGTCSQLKMSMPNVLTIGAKNKLYEDSWYGGRLADISIWNCWLETKEIRAISQQKCSVGQMKIGTYLFLNLCNTSLMS</sequence>
<dbReference type="Pfam" id="PF13385">
    <property type="entry name" value="Laminin_G_3"/>
    <property type="match status" value="1"/>
</dbReference>
<dbReference type="InterPro" id="IPR036047">
    <property type="entry name" value="F-box-like_dom_sf"/>
</dbReference>
<organism evidence="2 4">
    <name type="scientific">Didymodactylos carnosus</name>
    <dbReference type="NCBI Taxonomy" id="1234261"/>
    <lineage>
        <taxon>Eukaryota</taxon>
        <taxon>Metazoa</taxon>
        <taxon>Spiralia</taxon>
        <taxon>Gnathifera</taxon>
        <taxon>Rotifera</taxon>
        <taxon>Eurotatoria</taxon>
        <taxon>Bdelloidea</taxon>
        <taxon>Philodinida</taxon>
        <taxon>Philodinidae</taxon>
        <taxon>Didymodactylos</taxon>
    </lineage>
</organism>
<dbReference type="InterPro" id="IPR001810">
    <property type="entry name" value="F-box_dom"/>
</dbReference>
<dbReference type="Gene3D" id="2.60.120.200">
    <property type="match status" value="1"/>
</dbReference>
<feature type="domain" description="F-box" evidence="1">
    <location>
        <begin position="8"/>
        <end position="59"/>
    </location>
</feature>
<dbReference type="EMBL" id="CAJOBC010087683">
    <property type="protein sequence ID" value="CAF4359646.1"/>
    <property type="molecule type" value="Genomic_DNA"/>
</dbReference>
<dbReference type="Proteomes" id="UP000663829">
    <property type="component" value="Unassembled WGS sequence"/>
</dbReference>
<dbReference type="InterPro" id="IPR013320">
    <property type="entry name" value="ConA-like_dom_sf"/>
</dbReference>
<reference evidence="2" key="1">
    <citation type="submission" date="2021-02" db="EMBL/GenBank/DDBJ databases">
        <authorList>
            <person name="Nowell W R."/>
        </authorList>
    </citation>
    <scope>NUCLEOTIDE SEQUENCE</scope>
</reference>
<accession>A0A815SU61</accession>
<name>A0A815SU61_9BILA</name>
<comment type="caution">
    <text evidence="2">The sequence shown here is derived from an EMBL/GenBank/DDBJ whole genome shotgun (WGS) entry which is preliminary data.</text>
</comment>
<keyword evidence="4" id="KW-1185">Reference proteome</keyword>
<evidence type="ECO:0000259" key="1">
    <source>
        <dbReference type="PROSITE" id="PS50181"/>
    </source>
</evidence>
<evidence type="ECO:0000313" key="3">
    <source>
        <dbReference type="EMBL" id="CAF4359646.1"/>
    </source>
</evidence>
<dbReference type="Pfam" id="PF12937">
    <property type="entry name" value="F-box-like"/>
    <property type="match status" value="1"/>
</dbReference>